<comment type="caution">
    <text evidence="3">The sequence shown here is derived from an EMBL/GenBank/DDBJ whole genome shotgun (WGS) entry which is preliminary data.</text>
</comment>
<dbReference type="PANTHER" id="PTHR12598:SF0">
    <property type="entry name" value="COPPER HOMEOSTASIS PROTEIN CUTC HOMOLOG"/>
    <property type="match status" value="1"/>
</dbReference>
<dbReference type="RefSeq" id="WP_043676821.1">
    <property type="nucleotide sequence ID" value="NZ_BDCI01000047.1"/>
</dbReference>
<dbReference type="InterPro" id="IPR036822">
    <property type="entry name" value="CutC-like_dom_sf"/>
</dbReference>
<name>A0ABR4Z8T1_9NOCA</name>
<evidence type="ECO:0000313" key="3">
    <source>
        <dbReference type="EMBL" id="KIA61762.1"/>
    </source>
</evidence>
<dbReference type="HAMAP" id="MF_00795">
    <property type="entry name" value="CutC"/>
    <property type="match status" value="1"/>
</dbReference>
<dbReference type="Proteomes" id="UP000031364">
    <property type="component" value="Unassembled WGS sequence"/>
</dbReference>
<reference evidence="3 4" key="1">
    <citation type="journal article" date="2014" name="Int. J. Syst. Evol. Microbiol.">
        <title>Nocardia vulneris sp. nov., isolated from wounds of human patients in North America.</title>
        <authorList>
            <person name="Lasker B.A."/>
            <person name="Bell M."/>
            <person name="Klenk H.P."/>
            <person name="Sproer C."/>
            <person name="Schumann C."/>
            <person name="Schumann P."/>
            <person name="Brown J.M."/>
        </authorList>
    </citation>
    <scope>NUCLEOTIDE SEQUENCE [LARGE SCALE GENOMIC DNA]</scope>
    <source>
        <strain evidence="3 4">W9851</strain>
    </source>
</reference>
<dbReference type="EMBL" id="JNFP01000040">
    <property type="protein sequence ID" value="KIA61762.1"/>
    <property type="molecule type" value="Genomic_DNA"/>
</dbReference>
<keyword evidence="2" id="KW-0963">Cytoplasm</keyword>
<comment type="caution">
    <text evidence="2">Once thought to be involved in copper homeostasis, experiments in E.coli have shown this is not the case.</text>
</comment>
<proteinExistence type="inferred from homology"/>
<organism evidence="3 4">
    <name type="scientific">Nocardia vulneris</name>
    <dbReference type="NCBI Taxonomy" id="1141657"/>
    <lineage>
        <taxon>Bacteria</taxon>
        <taxon>Bacillati</taxon>
        <taxon>Actinomycetota</taxon>
        <taxon>Actinomycetes</taxon>
        <taxon>Mycobacteriales</taxon>
        <taxon>Nocardiaceae</taxon>
        <taxon>Nocardia</taxon>
    </lineage>
</organism>
<protein>
    <recommendedName>
        <fullName evidence="2">PF03932 family protein CutC</fullName>
    </recommendedName>
</protein>
<dbReference type="PANTHER" id="PTHR12598">
    <property type="entry name" value="COPPER HOMEOSTASIS PROTEIN CUTC"/>
    <property type="match status" value="1"/>
</dbReference>
<dbReference type="Pfam" id="PF03932">
    <property type="entry name" value="CutC"/>
    <property type="match status" value="1"/>
</dbReference>
<comment type="subcellular location">
    <subcellularLocation>
        <location evidence="2">Cytoplasm</location>
    </subcellularLocation>
</comment>
<keyword evidence="4" id="KW-1185">Reference proteome</keyword>
<gene>
    <name evidence="2" type="primary">cutC</name>
    <name evidence="3" type="ORF">FG87_28955</name>
</gene>
<dbReference type="Gene3D" id="3.20.20.380">
    <property type="entry name" value="Copper homeostasis (CutC) domain"/>
    <property type="match status" value="1"/>
</dbReference>
<evidence type="ECO:0000256" key="1">
    <source>
        <dbReference type="ARBA" id="ARBA00007768"/>
    </source>
</evidence>
<evidence type="ECO:0000313" key="4">
    <source>
        <dbReference type="Proteomes" id="UP000031364"/>
    </source>
</evidence>
<accession>A0ABR4Z8T1</accession>
<dbReference type="InterPro" id="IPR005627">
    <property type="entry name" value="CutC-like"/>
</dbReference>
<sequence>MRVEICVESVNGVRIAEQVGADRIELCGGLSDGGLTPSLGLLEHAIAATTKTQVHVLIRPRPGDFGYTRDEIELMVRDIAAARVAGADGVVVGALDGSGAVDPACAAFVAAAEHLDITFHRAIDVSASSQRTLDQVIDLGFTRVLTAGRERAVLDGAAVIKDLVERAAGALDVMACGGVRPSNAIAALDATGVADLHAAMRTPVPGAEGSAVLFAGSGVPQGFDRFDTDPAEAAELCRLVHGRRRAE</sequence>
<comment type="similarity">
    <text evidence="1 2">Belongs to the CutC family.</text>
</comment>
<evidence type="ECO:0000256" key="2">
    <source>
        <dbReference type="HAMAP-Rule" id="MF_00795"/>
    </source>
</evidence>
<dbReference type="SUPFAM" id="SSF110395">
    <property type="entry name" value="CutC-like"/>
    <property type="match status" value="1"/>
</dbReference>